<dbReference type="InterPro" id="IPR018060">
    <property type="entry name" value="HTH_AraC"/>
</dbReference>
<reference evidence="5 6" key="1">
    <citation type="submission" date="2011-05" db="EMBL/GenBank/DDBJ databases">
        <title>Whole genome sequence of Microlunatus phosphovorus NM-1.</title>
        <authorList>
            <person name="Hosoyama A."/>
            <person name="Sasaki K."/>
            <person name="Harada T."/>
            <person name="Igarashi R."/>
            <person name="Kawakoshi A."/>
            <person name="Sasagawa M."/>
            <person name="Fukada J."/>
            <person name="Nakamura S."/>
            <person name="Katano Y."/>
            <person name="Hanada S."/>
            <person name="Kamagata Y."/>
            <person name="Nakamura N."/>
            <person name="Yamazaki S."/>
            <person name="Fujita N."/>
        </authorList>
    </citation>
    <scope>NUCLEOTIDE SEQUENCE [LARGE SCALE GENOMIC DNA]</scope>
    <source>
        <strain evidence="6">ATCC 700054 / DSM 10555 / JCM 9379 / NBRC 101784 / NCIMB 13414 / VKM Ac-1990 / NM-1</strain>
    </source>
</reference>
<dbReference type="InterPro" id="IPR018062">
    <property type="entry name" value="HTH_AraC-typ_CS"/>
</dbReference>
<keyword evidence="3" id="KW-0804">Transcription</keyword>
<dbReference type="PROSITE" id="PS00041">
    <property type="entry name" value="HTH_ARAC_FAMILY_1"/>
    <property type="match status" value="1"/>
</dbReference>
<dbReference type="Gene3D" id="1.10.10.60">
    <property type="entry name" value="Homeodomain-like"/>
    <property type="match status" value="1"/>
</dbReference>
<organism evidence="5 6">
    <name type="scientific">Microlunatus phosphovorus (strain ATCC 700054 / DSM 10555 / JCM 9379 / NBRC 101784 / NCIMB 13414 / VKM Ac-1990 / NM-1)</name>
    <dbReference type="NCBI Taxonomy" id="1032480"/>
    <lineage>
        <taxon>Bacteria</taxon>
        <taxon>Bacillati</taxon>
        <taxon>Actinomycetota</taxon>
        <taxon>Actinomycetes</taxon>
        <taxon>Propionibacteriales</taxon>
        <taxon>Propionibacteriaceae</taxon>
        <taxon>Microlunatus</taxon>
    </lineage>
</organism>
<evidence type="ECO:0000313" key="6">
    <source>
        <dbReference type="Proteomes" id="UP000007947"/>
    </source>
</evidence>
<dbReference type="PANTHER" id="PTHR46796">
    <property type="entry name" value="HTH-TYPE TRANSCRIPTIONAL ACTIVATOR RHAS-RELATED"/>
    <property type="match status" value="1"/>
</dbReference>
<dbReference type="AlphaFoldDB" id="F5XSC9"/>
<gene>
    <name evidence="5" type="ordered locus">MLP_17960</name>
</gene>
<dbReference type="Proteomes" id="UP000007947">
    <property type="component" value="Chromosome"/>
</dbReference>
<protein>
    <submittedName>
        <fullName evidence="5">Putative AraC family transcriptional regulator</fullName>
    </submittedName>
</protein>
<keyword evidence="6" id="KW-1185">Reference proteome</keyword>
<evidence type="ECO:0000313" key="5">
    <source>
        <dbReference type="EMBL" id="BAK34810.1"/>
    </source>
</evidence>
<dbReference type="STRING" id="1032480.MLP_17960"/>
<dbReference type="RefSeq" id="WP_013862690.1">
    <property type="nucleotide sequence ID" value="NC_015635.1"/>
</dbReference>
<dbReference type="SMART" id="SM00342">
    <property type="entry name" value="HTH_ARAC"/>
    <property type="match status" value="1"/>
</dbReference>
<name>F5XSC9_MICPN</name>
<evidence type="ECO:0000256" key="2">
    <source>
        <dbReference type="ARBA" id="ARBA00023125"/>
    </source>
</evidence>
<dbReference type="HOGENOM" id="CLU_066193_5_0_11"/>
<dbReference type="eggNOG" id="COG2207">
    <property type="taxonomic scope" value="Bacteria"/>
</dbReference>
<dbReference type="PROSITE" id="PS01124">
    <property type="entry name" value="HTH_ARAC_FAMILY_2"/>
    <property type="match status" value="1"/>
</dbReference>
<dbReference type="InterPro" id="IPR050204">
    <property type="entry name" value="AraC_XylS_family_regulators"/>
</dbReference>
<feature type="domain" description="HTH araC/xylS-type" evidence="4">
    <location>
        <begin position="176"/>
        <end position="272"/>
    </location>
</feature>
<keyword evidence="1" id="KW-0805">Transcription regulation</keyword>
<evidence type="ECO:0000256" key="1">
    <source>
        <dbReference type="ARBA" id="ARBA00023015"/>
    </source>
</evidence>
<dbReference type="KEGG" id="mph:MLP_17960"/>
<accession>F5XSC9</accession>
<dbReference type="Pfam" id="PF12833">
    <property type="entry name" value="HTH_18"/>
    <property type="match status" value="1"/>
</dbReference>
<dbReference type="InterPro" id="IPR046532">
    <property type="entry name" value="DUF6597"/>
</dbReference>
<sequence length="278" mass="30300">MSSTPERGLVRRPGSVGAFTTHRYPPGAVLAPWVEHFWSVTWDRGGAGPLESSVISFPAMHVTVEWGDQGSVRHGYPMPATLLHGVVSRVFRVTLTGRGGVVGARFRPDGFHAWSRLDAATLTDTVQPVRDLLGAEIGSLHAGMTPDAEPAEVLRKLRSALEGHRPDKMSVGIGPVVDRIATDSTLVRVDQVAHAVGLSERTLQRRFRREIGVGPKWVLSRFRLQEAVLALECDPGVDLSELAIRLGFYDQAHLTNTFVEMLGETPAAYAARVRSQVS</sequence>
<dbReference type="OrthoDB" id="2559672at2"/>
<evidence type="ECO:0000259" key="4">
    <source>
        <dbReference type="PROSITE" id="PS01124"/>
    </source>
</evidence>
<dbReference type="Pfam" id="PF20240">
    <property type="entry name" value="DUF6597"/>
    <property type="match status" value="1"/>
</dbReference>
<evidence type="ECO:0000256" key="3">
    <source>
        <dbReference type="ARBA" id="ARBA00023163"/>
    </source>
</evidence>
<dbReference type="GO" id="GO:0003700">
    <property type="term" value="F:DNA-binding transcription factor activity"/>
    <property type="evidence" value="ECO:0007669"/>
    <property type="project" value="InterPro"/>
</dbReference>
<dbReference type="GO" id="GO:0043565">
    <property type="term" value="F:sequence-specific DNA binding"/>
    <property type="evidence" value="ECO:0007669"/>
    <property type="project" value="InterPro"/>
</dbReference>
<dbReference type="SUPFAM" id="SSF46689">
    <property type="entry name" value="Homeodomain-like"/>
    <property type="match status" value="1"/>
</dbReference>
<keyword evidence="2" id="KW-0238">DNA-binding</keyword>
<dbReference type="InterPro" id="IPR009057">
    <property type="entry name" value="Homeodomain-like_sf"/>
</dbReference>
<proteinExistence type="predicted"/>
<dbReference type="EMBL" id="AP012204">
    <property type="protein sequence ID" value="BAK34810.1"/>
    <property type="molecule type" value="Genomic_DNA"/>
</dbReference>